<protein>
    <recommendedName>
        <fullName evidence="5">Secreted protein</fullName>
    </recommendedName>
</protein>
<organism evidence="3 4">
    <name type="scientific">Calocera cornea HHB12733</name>
    <dbReference type="NCBI Taxonomy" id="1353952"/>
    <lineage>
        <taxon>Eukaryota</taxon>
        <taxon>Fungi</taxon>
        <taxon>Dikarya</taxon>
        <taxon>Basidiomycota</taxon>
        <taxon>Agaricomycotina</taxon>
        <taxon>Dacrymycetes</taxon>
        <taxon>Dacrymycetales</taxon>
        <taxon>Dacrymycetaceae</taxon>
        <taxon>Calocera</taxon>
    </lineage>
</organism>
<accession>A0A165GR56</accession>
<dbReference type="EMBL" id="KV423952">
    <property type="protein sequence ID" value="KZT58371.1"/>
    <property type="molecule type" value="Genomic_DNA"/>
</dbReference>
<reference evidence="3 4" key="1">
    <citation type="journal article" date="2016" name="Mol. Biol. Evol.">
        <title>Comparative Genomics of Early-Diverging Mushroom-Forming Fungi Provides Insights into the Origins of Lignocellulose Decay Capabilities.</title>
        <authorList>
            <person name="Nagy L.G."/>
            <person name="Riley R."/>
            <person name="Tritt A."/>
            <person name="Adam C."/>
            <person name="Daum C."/>
            <person name="Floudas D."/>
            <person name="Sun H."/>
            <person name="Yadav J.S."/>
            <person name="Pangilinan J."/>
            <person name="Larsson K.H."/>
            <person name="Matsuura K."/>
            <person name="Barry K."/>
            <person name="Labutti K."/>
            <person name="Kuo R."/>
            <person name="Ohm R.A."/>
            <person name="Bhattacharya S.S."/>
            <person name="Shirouzu T."/>
            <person name="Yoshinaga Y."/>
            <person name="Martin F.M."/>
            <person name="Grigoriev I.V."/>
            <person name="Hibbett D.S."/>
        </authorList>
    </citation>
    <scope>NUCLEOTIDE SEQUENCE [LARGE SCALE GENOMIC DNA]</scope>
    <source>
        <strain evidence="3 4">HHB12733</strain>
    </source>
</reference>
<evidence type="ECO:0000313" key="3">
    <source>
        <dbReference type="EMBL" id="KZT58371.1"/>
    </source>
</evidence>
<name>A0A165GR56_9BASI</name>
<gene>
    <name evidence="3" type="ORF">CALCODRAFT_244043</name>
</gene>
<evidence type="ECO:0008006" key="5">
    <source>
        <dbReference type="Google" id="ProtNLM"/>
    </source>
</evidence>
<evidence type="ECO:0000256" key="1">
    <source>
        <dbReference type="SAM" id="MobiDB-lite"/>
    </source>
</evidence>
<dbReference type="Proteomes" id="UP000076842">
    <property type="component" value="Unassembled WGS sequence"/>
</dbReference>
<dbReference type="InParanoid" id="A0A165GR56"/>
<keyword evidence="2" id="KW-0732">Signal</keyword>
<feature type="chain" id="PRO_5007858315" description="Secreted protein" evidence="2">
    <location>
        <begin position="19"/>
        <end position="99"/>
    </location>
</feature>
<evidence type="ECO:0000313" key="4">
    <source>
        <dbReference type="Proteomes" id="UP000076842"/>
    </source>
</evidence>
<keyword evidence="4" id="KW-1185">Reference proteome</keyword>
<evidence type="ECO:0000256" key="2">
    <source>
        <dbReference type="SAM" id="SignalP"/>
    </source>
</evidence>
<dbReference type="AlphaFoldDB" id="A0A165GR56"/>
<sequence length="99" mass="11090">MKPPLCSLSACFMSSLSALVDLWEHSASWPWRLLSVWPSGVPASDHEADHGASTYERLTPSDAEDRFRTDTVQDRLLRARMRGSERRGTVASRSRVLAC</sequence>
<proteinExistence type="predicted"/>
<feature type="region of interest" description="Disordered" evidence="1">
    <location>
        <begin position="42"/>
        <end position="64"/>
    </location>
</feature>
<feature type="signal peptide" evidence="2">
    <location>
        <begin position="1"/>
        <end position="18"/>
    </location>
</feature>